<dbReference type="AlphaFoldDB" id="A0A4Z0GMJ7"/>
<name>A0A4Z0GMJ7_9BACL</name>
<dbReference type="EC" id="2.5.1.19" evidence="9"/>
<dbReference type="PROSITE" id="PS00104">
    <property type="entry name" value="EPSP_SYNTHASE_1"/>
    <property type="match status" value="1"/>
</dbReference>
<dbReference type="InterPro" id="IPR023193">
    <property type="entry name" value="EPSP_synthase_CS"/>
</dbReference>
<dbReference type="GO" id="GO:0003866">
    <property type="term" value="F:3-phosphoshikimate 1-carboxyvinyltransferase activity"/>
    <property type="evidence" value="ECO:0007669"/>
    <property type="project" value="UniProtKB-UniRule"/>
</dbReference>
<dbReference type="Pfam" id="PF00275">
    <property type="entry name" value="EPSP_synthase"/>
    <property type="match status" value="1"/>
</dbReference>
<dbReference type="GO" id="GO:0008652">
    <property type="term" value="P:amino acid biosynthetic process"/>
    <property type="evidence" value="ECO:0007669"/>
    <property type="project" value="UniProtKB-KW"/>
</dbReference>
<feature type="binding site" evidence="9">
    <location>
        <position position="22"/>
    </location>
    <ligand>
        <name>3-phosphoshikimate</name>
        <dbReference type="ChEBI" id="CHEBI:145989"/>
    </ligand>
</feature>
<keyword evidence="5 9" id="KW-0028">Amino-acid biosynthesis</keyword>
<feature type="binding site" evidence="9">
    <location>
        <position position="94"/>
    </location>
    <ligand>
        <name>phosphoenolpyruvate</name>
        <dbReference type="ChEBI" id="CHEBI:58702"/>
    </ligand>
</feature>
<comment type="caution">
    <text evidence="11">The sequence shown here is derived from an EMBL/GenBank/DDBJ whole genome shotgun (WGS) entry which is preliminary data.</text>
</comment>
<dbReference type="PROSITE" id="PS00885">
    <property type="entry name" value="EPSP_SYNTHASE_2"/>
    <property type="match status" value="1"/>
</dbReference>
<dbReference type="PANTHER" id="PTHR21090">
    <property type="entry name" value="AROM/DEHYDROQUINATE SYNTHASE"/>
    <property type="match status" value="1"/>
</dbReference>
<feature type="binding site" evidence="9">
    <location>
        <position position="390"/>
    </location>
    <ligand>
        <name>phosphoenolpyruvate</name>
        <dbReference type="ChEBI" id="CHEBI:58702"/>
    </ligand>
</feature>
<comment type="function">
    <text evidence="1 9">Catalyzes the transfer of the enolpyruvyl moiety of phosphoenolpyruvate (PEP) to the 5-hydroxyl of shikimate-3-phosphate (S3P) to produce enolpyruvyl shikimate-3-phosphate and inorganic phosphate.</text>
</comment>
<keyword evidence="6 9" id="KW-0808">Transferase</keyword>
<dbReference type="HAMAP" id="MF_00210">
    <property type="entry name" value="EPSP_synth"/>
    <property type="match status" value="1"/>
</dbReference>
<feature type="binding site" evidence="9">
    <location>
        <position position="22"/>
    </location>
    <ligand>
        <name>phosphoenolpyruvate</name>
        <dbReference type="ChEBI" id="CHEBI:58702"/>
    </ligand>
</feature>
<comment type="catalytic activity">
    <reaction evidence="8">
        <text>3-phosphoshikimate + phosphoenolpyruvate = 5-O-(1-carboxyvinyl)-3-phosphoshikimate + phosphate</text>
        <dbReference type="Rhea" id="RHEA:21256"/>
        <dbReference type="ChEBI" id="CHEBI:43474"/>
        <dbReference type="ChEBI" id="CHEBI:57701"/>
        <dbReference type="ChEBI" id="CHEBI:58702"/>
        <dbReference type="ChEBI" id="CHEBI:145989"/>
        <dbReference type="EC" id="2.5.1.19"/>
    </reaction>
    <physiologicalReaction direction="left-to-right" evidence="8">
        <dbReference type="Rhea" id="RHEA:21257"/>
    </physiologicalReaction>
</comment>
<evidence type="ECO:0000256" key="9">
    <source>
        <dbReference type="HAMAP-Rule" id="MF_00210"/>
    </source>
</evidence>
<dbReference type="UniPathway" id="UPA00053">
    <property type="reaction ID" value="UER00089"/>
</dbReference>
<dbReference type="Proteomes" id="UP000298347">
    <property type="component" value="Unassembled WGS sequence"/>
</dbReference>
<evidence type="ECO:0000259" key="10">
    <source>
        <dbReference type="Pfam" id="PF00275"/>
    </source>
</evidence>
<dbReference type="InterPro" id="IPR036968">
    <property type="entry name" value="Enolpyruvate_Tfrase_sf"/>
</dbReference>
<comment type="pathway">
    <text evidence="2 9">Metabolic intermediate biosynthesis; chorismate biosynthesis; chorismate from D-erythrose 4-phosphate and phosphoenolpyruvate: step 6/7.</text>
</comment>
<dbReference type="NCBIfam" id="TIGR01356">
    <property type="entry name" value="aroA"/>
    <property type="match status" value="1"/>
</dbReference>
<keyword evidence="7 9" id="KW-0057">Aromatic amino acid biosynthesis</keyword>
<dbReference type="InterPro" id="IPR013792">
    <property type="entry name" value="RNA3'P_cycl/enolpyr_Trfase_a/b"/>
</dbReference>
<dbReference type="FunFam" id="3.65.10.10:FF:000005">
    <property type="entry name" value="3-phosphoshikimate 1-carboxyvinyltransferase"/>
    <property type="match status" value="1"/>
</dbReference>
<reference evidence="11 12" key="1">
    <citation type="journal article" date="2015" name="Int. J. Syst. Evol. Microbiol.">
        <title>Sporolactobacillus shoreae sp. nov. and Sporolactobacillus spathodeae sp. nov., two spore-forming lactic acid bacteria isolated from tree barks in Thailand.</title>
        <authorList>
            <person name="Thamacharoensuk T."/>
            <person name="Kitahara M."/>
            <person name="Ohkuma M."/>
            <person name="Thongchul N."/>
            <person name="Tanasupawat S."/>
        </authorList>
    </citation>
    <scope>NUCLEOTIDE SEQUENCE [LARGE SCALE GENOMIC DNA]</scope>
    <source>
        <strain evidence="11 12">BK92</strain>
    </source>
</reference>
<evidence type="ECO:0000256" key="7">
    <source>
        <dbReference type="ARBA" id="ARBA00023141"/>
    </source>
</evidence>
<evidence type="ECO:0000256" key="4">
    <source>
        <dbReference type="ARBA" id="ARBA00022490"/>
    </source>
</evidence>
<feature type="binding site" evidence="9">
    <location>
        <position position="23"/>
    </location>
    <ligand>
        <name>3-phosphoshikimate</name>
        <dbReference type="ChEBI" id="CHEBI:145989"/>
    </ligand>
</feature>
<feature type="binding site" evidence="9">
    <location>
        <position position="167"/>
    </location>
    <ligand>
        <name>3-phosphoshikimate</name>
        <dbReference type="ChEBI" id="CHEBI:145989"/>
    </ligand>
</feature>
<evidence type="ECO:0000256" key="1">
    <source>
        <dbReference type="ARBA" id="ARBA00002174"/>
    </source>
</evidence>
<feature type="binding site" evidence="9">
    <location>
        <position position="341"/>
    </location>
    <ligand>
        <name>3-phosphoshikimate</name>
        <dbReference type="ChEBI" id="CHEBI:145989"/>
    </ligand>
</feature>
<dbReference type="GO" id="GO:0009073">
    <property type="term" value="P:aromatic amino acid family biosynthetic process"/>
    <property type="evidence" value="ECO:0007669"/>
    <property type="project" value="UniProtKB-KW"/>
</dbReference>
<dbReference type="RefSeq" id="WP_135348352.1">
    <property type="nucleotide sequence ID" value="NZ_SRJD01000008.1"/>
</dbReference>
<feature type="binding site" evidence="9">
    <location>
        <position position="314"/>
    </location>
    <ligand>
        <name>3-phosphoshikimate</name>
        <dbReference type="ChEBI" id="CHEBI:145989"/>
    </ligand>
</feature>
<evidence type="ECO:0000313" key="12">
    <source>
        <dbReference type="Proteomes" id="UP000298347"/>
    </source>
</evidence>
<evidence type="ECO:0000256" key="6">
    <source>
        <dbReference type="ARBA" id="ARBA00022679"/>
    </source>
</evidence>
<feature type="binding site" evidence="9">
    <location>
        <position position="345"/>
    </location>
    <ligand>
        <name>phosphoenolpyruvate</name>
        <dbReference type="ChEBI" id="CHEBI:58702"/>
    </ligand>
</feature>
<dbReference type="Gene3D" id="3.65.10.10">
    <property type="entry name" value="Enolpyruvate transferase domain"/>
    <property type="match status" value="2"/>
</dbReference>
<proteinExistence type="inferred from homology"/>
<evidence type="ECO:0000256" key="3">
    <source>
        <dbReference type="ARBA" id="ARBA00009948"/>
    </source>
</evidence>
<dbReference type="OrthoDB" id="9809920at2"/>
<evidence type="ECO:0000256" key="2">
    <source>
        <dbReference type="ARBA" id="ARBA00004811"/>
    </source>
</evidence>
<comment type="subunit">
    <text evidence="9">Monomer.</text>
</comment>
<keyword evidence="4 9" id="KW-0963">Cytoplasm</keyword>
<dbReference type="GO" id="GO:0005737">
    <property type="term" value="C:cytoplasm"/>
    <property type="evidence" value="ECO:0007669"/>
    <property type="project" value="UniProtKB-SubCell"/>
</dbReference>
<comment type="similarity">
    <text evidence="3 9">Belongs to the EPSP synthase family.</text>
</comment>
<keyword evidence="12" id="KW-1185">Reference proteome</keyword>
<dbReference type="PANTHER" id="PTHR21090:SF5">
    <property type="entry name" value="PENTAFUNCTIONAL AROM POLYPEPTIDE"/>
    <property type="match status" value="1"/>
</dbReference>
<feature type="binding site" evidence="9">
    <location>
        <position position="27"/>
    </location>
    <ligand>
        <name>3-phosphoshikimate</name>
        <dbReference type="ChEBI" id="CHEBI:145989"/>
    </ligand>
</feature>
<dbReference type="InterPro" id="IPR006264">
    <property type="entry name" value="EPSP_synthase"/>
</dbReference>
<dbReference type="GO" id="GO:0009423">
    <property type="term" value="P:chorismate biosynthetic process"/>
    <property type="evidence" value="ECO:0007669"/>
    <property type="project" value="UniProtKB-UniRule"/>
</dbReference>
<feature type="binding site" evidence="9">
    <location>
        <position position="169"/>
    </location>
    <ligand>
        <name>3-phosphoshikimate</name>
        <dbReference type="ChEBI" id="CHEBI:145989"/>
    </ligand>
</feature>
<dbReference type="InterPro" id="IPR001986">
    <property type="entry name" value="Enolpyruvate_Tfrase_dom"/>
</dbReference>
<dbReference type="SUPFAM" id="SSF55205">
    <property type="entry name" value="EPT/RTPC-like"/>
    <property type="match status" value="1"/>
</dbReference>
<feature type="binding site" evidence="9">
    <location>
        <position position="122"/>
    </location>
    <ligand>
        <name>phosphoenolpyruvate</name>
        <dbReference type="ChEBI" id="CHEBI:58702"/>
    </ligand>
</feature>
<organism evidence="11 12">
    <name type="scientific">Sporolactobacillus shoreae</name>
    <dbReference type="NCBI Taxonomy" id="1465501"/>
    <lineage>
        <taxon>Bacteria</taxon>
        <taxon>Bacillati</taxon>
        <taxon>Bacillota</taxon>
        <taxon>Bacilli</taxon>
        <taxon>Bacillales</taxon>
        <taxon>Sporolactobacillaceae</taxon>
        <taxon>Sporolactobacillus</taxon>
    </lineage>
</organism>
<protein>
    <recommendedName>
        <fullName evidence="9">3-phosphoshikimate 1-carboxyvinyltransferase</fullName>
        <ecNumber evidence="9">2.5.1.19</ecNumber>
    </recommendedName>
    <alternativeName>
        <fullName evidence="9">5-enolpyruvylshikimate-3-phosphate synthase</fullName>
        <shortName evidence="9">EPSP synthase</shortName>
        <shortName evidence="9">EPSPS</shortName>
    </alternativeName>
</protein>
<dbReference type="CDD" id="cd01556">
    <property type="entry name" value="EPSP_synthase"/>
    <property type="match status" value="1"/>
</dbReference>
<evidence type="ECO:0000256" key="5">
    <source>
        <dbReference type="ARBA" id="ARBA00022605"/>
    </source>
</evidence>
<evidence type="ECO:0000313" key="11">
    <source>
        <dbReference type="EMBL" id="TGA98264.1"/>
    </source>
</evidence>
<sequence length="437" mass="46769">MKTLTTNVQKGLHGELSVPGDKSISHRSIILGAISSGETEITHFLPSEDCLTTIQAFQDMGVNIERQDDHVLVHGVKMNGLSEPQHPLNMGNSGTTTRLLLGLLSGQNFTTDLIGDQSLSKRPMKRVTEPLSQLGPEFRVTGNGTLPITVHGDSNLSTVNYRLPVASAQVKSALILAALQADGISTIIEKQQTRNHTELMLKAFGGEIEQQGLTIKVTGKPNLIGQSVTVPGDMSSAAFFIAAATLLPNSEIRLKNVGLNPTRTGFLTILKRMGADITIQNETNQVEASGDLLIRSSVLHAICISSEDIPNVIDELPLITLLATQASGTTKITGAEELRVKETDRIAVVTEELIKLGADITELPDGMIINGATPLNPQDTDRVDSHGDHRIGMMLGVAALLIKGELKLANESAINISYPNFFTDLNQLISAKGFAAL</sequence>
<feature type="active site" description="Proton acceptor" evidence="9">
    <location>
        <position position="314"/>
    </location>
</feature>
<evidence type="ECO:0000256" key="8">
    <source>
        <dbReference type="ARBA" id="ARBA00044633"/>
    </source>
</evidence>
<dbReference type="FunFam" id="3.65.10.10:FF:000006">
    <property type="entry name" value="3-phosphoshikimate 1-carboxyvinyltransferase"/>
    <property type="match status" value="1"/>
</dbReference>
<feature type="binding site" evidence="9">
    <location>
        <position position="169"/>
    </location>
    <ligand>
        <name>phosphoenolpyruvate</name>
        <dbReference type="ChEBI" id="CHEBI:58702"/>
    </ligand>
</feature>
<accession>A0A4Z0GMJ7</accession>
<comment type="caution">
    <text evidence="9">Lacks conserved residue(s) required for the propagation of feature annotation.</text>
</comment>
<dbReference type="EMBL" id="SRJD01000008">
    <property type="protein sequence ID" value="TGA98264.1"/>
    <property type="molecule type" value="Genomic_DNA"/>
</dbReference>
<comment type="subcellular location">
    <subcellularLocation>
        <location evidence="9">Cytoplasm</location>
    </subcellularLocation>
</comment>
<dbReference type="PIRSF" id="PIRSF000505">
    <property type="entry name" value="EPSPS"/>
    <property type="match status" value="1"/>
</dbReference>
<gene>
    <name evidence="9 11" type="primary">aroA</name>
    <name evidence="11" type="ORF">E4665_08425</name>
</gene>
<feature type="domain" description="Enolpyruvate transferase" evidence="10">
    <location>
        <begin position="9"/>
        <end position="425"/>
    </location>
</feature>